<organism evidence="2 3">
    <name type="scientific">Cyclotella atomus</name>
    <dbReference type="NCBI Taxonomy" id="382360"/>
    <lineage>
        <taxon>Eukaryota</taxon>
        <taxon>Sar</taxon>
        <taxon>Stramenopiles</taxon>
        <taxon>Ochrophyta</taxon>
        <taxon>Bacillariophyta</taxon>
        <taxon>Coscinodiscophyceae</taxon>
        <taxon>Thalassiosirophycidae</taxon>
        <taxon>Stephanodiscales</taxon>
        <taxon>Stephanodiscaceae</taxon>
        <taxon>Cyclotella</taxon>
    </lineage>
</organism>
<dbReference type="AlphaFoldDB" id="A0ABD3MSG3"/>
<proteinExistence type="predicted"/>
<name>A0ABD3MSG3_9STRA</name>
<gene>
    <name evidence="2" type="ORF">ACHAWO_008061</name>
</gene>
<dbReference type="EMBL" id="JALLPJ020001386">
    <property type="protein sequence ID" value="KAL3766397.1"/>
    <property type="molecule type" value="Genomic_DNA"/>
</dbReference>
<sequence length="59" mass="6082">MGERWLRSGGAFKVLGLRGSSGGVEDNGGRDEAARRIGRTTGPDRVASGSFGTDNKNGS</sequence>
<feature type="compositionally biased region" description="Polar residues" evidence="1">
    <location>
        <begin position="50"/>
        <end position="59"/>
    </location>
</feature>
<keyword evidence="3" id="KW-1185">Reference proteome</keyword>
<protein>
    <submittedName>
        <fullName evidence="2">Uncharacterized protein</fullName>
    </submittedName>
</protein>
<evidence type="ECO:0000256" key="1">
    <source>
        <dbReference type="SAM" id="MobiDB-lite"/>
    </source>
</evidence>
<evidence type="ECO:0000313" key="2">
    <source>
        <dbReference type="EMBL" id="KAL3766397.1"/>
    </source>
</evidence>
<comment type="caution">
    <text evidence="2">The sequence shown here is derived from an EMBL/GenBank/DDBJ whole genome shotgun (WGS) entry which is preliminary data.</text>
</comment>
<feature type="region of interest" description="Disordered" evidence="1">
    <location>
        <begin position="17"/>
        <end position="59"/>
    </location>
</feature>
<evidence type="ECO:0000313" key="3">
    <source>
        <dbReference type="Proteomes" id="UP001530400"/>
    </source>
</evidence>
<reference evidence="2 3" key="1">
    <citation type="submission" date="2024-10" db="EMBL/GenBank/DDBJ databases">
        <title>Updated reference genomes for cyclostephanoid diatoms.</title>
        <authorList>
            <person name="Roberts W.R."/>
            <person name="Alverson A.J."/>
        </authorList>
    </citation>
    <scope>NUCLEOTIDE SEQUENCE [LARGE SCALE GENOMIC DNA]</scope>
    <source>
        <strain evidence="2 3">AJA010-31</strain>
    </source>
</reference>
<accession>A0ABD3MSG3</accession>
<dbReference type="Proteomes" id="UP001530400">
    <property type="component" value="Unassembled WGS sequence"/>
</dbReference>